<sequence length="342" mass="34672">MESLVSYDGDRGPGQVAWSIFVLLLAGFLARRGLMKGSLSLSGALAAFLVGAIHMSCGLQYGATLIAFYLSSSKLTRLGAKRKALLEEAHKDGGVRNITQVLSNSLSACIFASLSYLTGVVAPGTFSLSQVSLAGAFLGHYACCCADTWASELGILSRSVPRLITTGRKVPPGTNGGVTLLGLCCSVAGGLTIGLAFFAGGVAGCAWGVVPRGGSLCPLPVKGSAGRWTLRDAMLGSGPAALPVLAAVGLACGLFGSLLDSFLGATLQYTGWDLKTGRVVGWGCGRRGTGRGGDNGTQVVHVSGLHLLSNNGVNFIAGAATAALGAALLKSWSVAVPLDNVI</sequence>
<feature type="transmembrane region" description="Helical" evidence="6">
    <location>
        <begin position="101"/>
        <end position="122"/>
    </location>
</feature>
<proteinExistence type="inferred from homology"/>
<dbReference type="PANTHER" id="PTHR13353:SF14">
    <property type="entry name" value="PROTEIN PGR"/>
    <property type="match status" value="1"/>
</dbReference>
<comment type="caution">
    <text evidence="7">The sequence shown here is derived from an EMBL/GenBank/DDBJ whole genome shotgun (WGS) entry which is preliminary data.</text>
</comment>
<evidence type="ECO:0000256" key="5">
    <source>
        <dbReference type="ARBA" id="ARBA00023136"/>
    </source>
</evidence>
<evidence type="ECO:0008006" key="9">
    <source>
        <dbReference type="Google" id="ProtNLM"/>
    </source>
</evidence>
<keyword evidence="5 6" id="KW-0472">Membrane</keyword>
<feature type="transmembrane region" description="Helical" evidence="6">
    <location>
        <begin position="134"/>
        <end position="156"/>
    </location>
</feature>
<organism evidence="7 8">
    <name type="scientific">Volvox reticuliferus</name>
    <dbReference type="NCBI Taxonomy" id="1737510"/>
    <lineage>
        <taxon>Eukaryota</taxon>
        <taxon>Viridiplantae</taxon>
        <taxon>Chlorophyta</taxon>
        <taxon>core chlorophytes</taxon>
        <taxon>Chlorophyceae</taxon>
        <taxon>CS clade</taxon>
        <taxon>Chlamydomonadales</taxon>
        <taxon>Volvocaceae</taxon>
        <taxon>Volvox</taxon>
    </lineage>
</organism>
<dbReference type="Proteomes" id="UP000722791">
    <property type="component" value="Unassembled WGS sequence"/>
</dbReference>
<feature type="transmembrane region" description="Helical" evidence="6">
    <location>
        <begin position="12"/>
        <end position="30"/>
    </location>
</feature>
<feature type="transmembrane region" description="Helical" evidence="6">
    <location>
        <begin position="61"/>
        <end position="80"/>
    </location>
</feature>
<evidence type="ECO:0000313" key="8">
    <source>
        <dbReference type="Proteomes" id="UP000722791"/>
    </source>
</evidence>
<evidence type="ECO:0000256" key="2">
    <source>
        <dbReference type="ARBA" id="ARBA00009012"/>
    </source>
</evidence>
<dbReference type="InterPro" id="IPR002794">
    <property type="entry name" value="DUF92_TMEM19"/>
</dbReference>
<comment type="subcellular location">
    <subcellularLocation>
        <location evidence="1">Membrane</location>
        <topology evidence="1">Multi-pass membrane protein</topology>
    </subcellularLocation>
</comment>
<evidence type="ECO:0000256" key="3">
    <source>
        <dbReference type="ARBA" id="ARBA00022692"/>
    </source>
</evidence>
<dbReference type="EMBL" id="BNCQ01000032">
    <property type="protein sequence ID" value="GIM09840.1"/>
    <property type="molecule type" value="Genomic_DNA"/>
</dbReference>
<dbReference type="Pfam" id="PF01940">
    <property type="entry name" value="DUF92"/>
    <property type="match status" value="1"/>
</dbReference>
<evidence type="ECO:0000256" key="4">
    <source>
        <dbReference type="ARBA" id="ARBA00022989"/>
    </source>
</evidence>
<dbReference type="PANTHER" id="PTHR13353">
    <property type="entry name" value="TRANSMEMBRANE PROTEIN 19"/>
    <property type="match status" value="1"/>
</dbReference>
<feature type="transmembrane region" description="Helical" evidence="6">
    <location>
        <begin position="177"/>
        <end position="210"/>
    </location>
</feature>
<protein>
    <recommendedName>
        <fullName evidence="9">Transmembrane protein 19</fullName>
    </recommendedName>
</protein>
<keyword evidence="3 6" id="KW-0812">Transmembrane</keyword>
<dbReference type="AlphaFoldDB" id="A0A8J4GKM5"/>
<feature type="transmembrane region" description="Helical" evidence="6">
    <location>
        <begin position="240"/>
        <end position="259"/>
    </location>
</feature>
<accession>A0A8J4GKM5</accession>
<evidence type="ECO:0000313" key="7">
    <source>
        <dbReference type="EMBL" id="GIM09840.1"/>
    </source>
</evidence>
<evidence type="ECO:0000256" key="1">
    <source>
        <dbReference type="ARBA" id="ARBA00004141"/>
    </source>
</evidence>
<evidence type="ECO:0000256" key="6">
    <source>
        <dbReference type="SAM" id="Phobius"/>
    </source>
</evidence>
<name>A0A8J4GKM5_9CHLO</name>
<comment type="similarity">
    <text evidence="2">Belongs to the TMEM19 family.</text>
</comment>
<keyword evidence="4 6" id="KW-1133">Transmembrane helix</keyword>
<reference evidence="7" key="1">
    <citation type="journal article" date="2021" name="Proc. Natl. Acad. Sci. U.S.A.">
        <title>Three genomes in the algal genus Volvox reveal the fate of a haploid sex-determining region after a transition to homothallism.</title>
        <authorList>
            <person name="Yamamoto K."/>
            <person name="Hamaji T."/>
            <person name="Kawai-Toyooka H."/>
            <person name="Matsuzaki R."/>
            <person name="Takahashi F."/>
            <person name="Nishimura Y."/>
            <person name="Kawachi M."/>
            <person name="Noguchi H."/>
            <person name="Minakuchi Y."/>
            <person name="Umen J.G."/>
            <person name="Toyoda A."/>
            <person name="Nozaki H."/>
        </authorList>
    </citation>
    <scope>NUCLEOTIDE SEQUENCE</scope>
    <source>
        <strain evidence="7">NIES-3785</strain>
    </source>
</reference>
<gene>
    <name evidence="7" type="ORF">Vretimale_13649</name>
</gene>
<dbReference type="GO" id="GO:0016020">
    <property type="term" value="C:membrane"/>
    <property type="evidence" value="ECO:0007669"/>
    <property type="project" value="UniProtKB-SubCell"/>
</dbReference>